<dbReference type="GO" id="GO:0017128">
    <property type="term" value="F:phospholipid scramblase activity"/>
    <property type="evidence" value="ECO:0007669"/>
    <property type="project" value="InterPro"/>
</dbReference>
<comment type="similarity">
    <text evidence="1 2">Belongs to the phospholipid scramblase family.</text>
</comment>
<feature type="region of interest" description="Disordered" evidence="3">
    <location>
        <begin position="1"/>
        <end position="21"/>
    </location>
</feature>
<keyword evidence="2" id="KW-0106">Calcium</keyword>
<evidence type="ECO:0000313" key="4">
    <source>
        <dbReference type="EMBL" id="JAV51526.1"/>
    </source>
</evidence>
<proteinExistence type="inferred from homology"/>
<sequence length="322" mass="36103">MEHFPHKQPPPPYSPTPNAPAEERAEVHYTPIVPPITDQPQPFGGLPPNAIPMTPQLPPPCPPGLEYLTMIDQLLVNQTVEMLEVFTGFETTNKYVIKNSIGQMVYYAREESDCCERNCCGPRRKLQLRIVDTVSRQVINIKRRFACQSCLCPCWLQKIEVSSPPGVAIGFVEQNWNPIFPSFTVKDANDEPVLTIKGPFWTSSCCCRDVKFRIMSANGTAKVGKIYKQWSGIAKETFTDADNFVITFPLDLDVRLKAVLLAATFLIDFMYFESTNNKNRVKVQNTNGVPSVNHEYKCCCCCPSINCGSFTMQNGLSCCCCC</sequence>
<comment type="cofactor">
    <cofactor evidence="2">
        <name>Ca(2+)</name>
        <dbReference type="ChEBI" id="CHEBI:29108"/>
    </cofactor>
</comment>
<dbReference type="PANTHER" id="PTHR23248:SF9">
    <property type="entry name" value="PHOSPHOLIPID SCRAMBLASE"/>
    <property type="match status" value="1"/>
</dbReference>
<keyword evidence="2" id="KW-0564">Palmitate</keyword>
<dbReference type="GO" id="GO:0005886">
    <property type="term" value="C:plasma membrane"/>
    <property type="evidence" value="ECO:0007669"/>
    <property type="project" value="TreeGrafter"/>
</dbReference>
<dbReference type="InterPro" id="IPR005552">
    <property type="entry name" value="Scramblase"/>
</dbReference>
<keyword evidence="2" id="KW-0449">Lipoprotein</keyword>
<dbReference type="Pfam" id="PF03803">
    <property type="entry name" value="Scramblase"/>
    <property type="match status" value="1"/>
</dbReference>
<accession>A0A1Y1JWZ4</accession>
<dbReference type="PANTHER" id="PTHR23248">
    <property type="entry name" value="PHOSPHOLIPID SCRAMBLASE-RELATED"/>
    <property type="match status" value="1"/>
</dbReference>
<evidence type="ECO:0000256" key="1">
    <source>
        <dbReference type="ARBA" id="ARBA00005350"/>
    </source>
</evidence>
<dbReference type="InterPro" id="IPR025659">
    <property type="entry name" value="Tubby-like_C"/>
</dbReference>
<reference evidence="4" key="1">
    <citation type="journal article" date="2016" name="Sci. Rep.">
        <title>Molecular characterization of firefly nuptial gifts: a multi-omics approach sheds light on postcopulatory sexual selection.</title>
        <authorList>
            <person name="Al-Wathiqui N."/>
            <person name="Fallon T.R."/>
            <person name="South A."/>
            <person name="Weng J.K."/>
            <person name="Lewis S.M."/>
        </authorList>
    </citation>
    <scope>NUCLEOTIDE SEQUENCE</scope>
</reference>
<organism evidence="4">
    <name type="scientific">Photinus pyralis</name>
    <name type="common">Common eastern firefly</name>
    <name type="synonym">Lampyris pyralis</name>
    <dbReference type="NCBI Taxonomy" id="7054"/>
    <lineage>
        <taxon>Eukaryota</taxon>
        <taxon>Metazoa</taxon>
        <taxon>Ecdysozoa</taxon>
        <taxon>Arthropoda</taxon>
        <taxon>Hexapoda</taxon>
        <taxon>Insecta</taxon>
        <taxon>Pterygota</taxon>
        <taxon>Neoptera</taxon>
        <taxon>Endopterygota</taxon>
        <taxon>Coleoptera</taxon>
        <taxon>Polyphaga</taxon>
        <taxon>Elateriformia</taxon>
        <taxon>Elateroidea</taxon>
        <taxon>Lampyridae</taxon>
        <taxon>Lampyrinae</taxon>
        <taxon>Photinus</taxon>
    </lineage>
</organism>
<feature type="compositionally biased region" description="Pro residues" evidence="3">
    <location>
        <begin position="7"/>
        <end position="18"/>
    </location>
</feature>
<dbReference type="SUPFAM" id="SSF54518">
    <property type="entry name" value="Tubby C-terminal domain-like"/>
    <property type="match status" value="1"/>
</dbReference>
<comment type="function">
    <text evidence="2">May mediate accelerated ATP-independent bidirectional transbilayer migration of phospholipids upon binding calcium ions that results in a loss of phospholipid asymmetry in the plasma membrane.</text>
</comment>
<dbReference type="EMBL" id="GEZM01103143">
    <property type="protein sequence ID" value="JAV51526.1"/>
    <property type="molecule type" value="Transcribed_RNA"/>
</dbReference>
<dbReference type="AlphaFoldDB" id="A0A1Y1JWZ4"/>
<evidence type="ECO:0000256" key="2">
    <source>
        <dbReference type="RuleBase" id="RU363116"/>
    </source>
</evidence>
<evidence type="ECO:0000256" key="3">
    <source>
        <dbReference type="SAM" id="MobiDB-lite"/>
    </source>
</evidence>
<name>A0A1Y1JWZ4_PHOPY</name>
<dbReference type="EMBL" id="GEZM01103142">
    <property type="protein sequence ID" value="JAV51527.1"/>
    <property type="molecule type" value="Transcribed_RNA"/>
</dbReference>
<protein>
    <recommendedName>
        <fullName evidence="2">Phospholipid scramblase</fullName>
    </recommendedName>
</protein>